<comment type="caution">
    <text evidence="1">The sequence shown here is derived from an EMBL/GenBank/DDBJ whole genome shotgun (WGS) entry which is preliminary data.</text>
</comment>
<dbReference type="Pfam" id="PF07040">
    <property type="entry name" value="DUF1326"/>
    <property type="match status" value="1"/>
</dbReference>
<gene>
    <name evidence="1" type="ORF">ACFSC0_15815</name>
</gene>
<dbReference type="EMBL" id="JBHUEY010000006">
    <property type="protein sequence ID" value="MFD1784869.1"/>
    <property type="molecule type" value="Genomic_DNA"/>
</dbReference>
<accession>A0ABW4N5X0</accession>
<evidence type="ECO:0000313" key="2">
    <source>
        <dbReference type="Proteomes" id="UP001597237"/>
    </source>
</evidence>
<dbReference type="InterPro" id="IPR009758">
    <property type="entry name" value="DUF1326"/>
</dbReference>
<proteinExistence type="predicted"/>
<dbReference type="InterPro" id="IPR014581">
    <property type="entry name" value="UCP033303"/>
</dbReference>
<dbReference type="PIRSF" id="PIRSF033303">
    <property type="entry name" value="UCP033303"/>
    <property type="match status" value="1"/>
</dbReference>
<protein>
    <submittedName>
        <fullName evidence="1">DUF1326 domain-containing protein</fullName>
    </submittedName>
</protein>
<dbReference type="RefSeq" id="WP_377281834.1">
    <property type="nucleotide sequence ID" value="NZ_JBHRSI010000005.1"/>
</dbReference>
<name>A0ABW4N5X0_9CAUL</name>
<keyword evidence="2" id="KW-1185">Reference proteome</keyword>
<evidence type="ECO:0000313" key="1">
    <source>
        <dbReference type="EMBL" id="MFD1784869.1"/>
    </source>
</evidence>
<reference evidence="2" key="1">
    <citation type="journal article" date="2019" name="Int. J. Syst. Evol. Microbiol.">
        <title>The Global Catalogue of Microorganisms (GCM) 10K type strain sequencing project: providing services to taxonomists for standard genome sequencing and annotation.</title>
        <authorList>
            <consortium name="The Broad Institute Genomics Platform"/>
            <consortium name="The Broad Institute Genome Sequencing Center for Infectious Disease"/>
            <person name="Wu L."/>
            <person name="Ma J."/>
        </authorList>
    </citation>
    <scope>NUCLEOTIDE SEQUENCE [LARGE SCALE GENOMIC DNA]</scope>
    <source>
        <strain evidence="2">DFY28</strain>
    </source>
</reference>
<dbReference type="Proteomes" id="UP001597237">
    <property type="component" value="Unassembled WGS sequence"/>
</dbReference>
<sequence>MTPWELKGRELINCTCEYGCNCQFNALPDKGHCHAVAGIDIDRGRYGDIPLDGLRIGAIFKWPGAIHEGDGEAIAFVDERAAPEQREALLKIMTGQDTAPFATMFAVFASTVTTMHPPVFTRIDIDIDVEARRGRVAIPGYVELTGEPIRNPVSGAEHRARIHLPEGFEYEIAEIGSGTSRTSGPMRVEIDSKYAQFAHLHLNNQGVVRGRAAAEALA</sequence>
<organism evidence="1 2">
    <name type="scientific">Phenylobacterium terrae</name>
    <dbReference type="NCBI Taxonomy" id="2665495"/>
    <lineage>
        <taxon>Bacteria</taxon>
        <taxon>Pseudomonadati</taxon>
        <taxon>Pseudomonadota</taxon>
        <taxon>Alphaproteobacteria</taxon>
        <taxon>Caulobacterales</taxon>
        <taxon>Caulobacteraceae</taxon>
        <taxon>Phenylobacterium</taxon>
    </lineage>
</organism>